<protein>
    <submittedName>
        <fullName evidence="2">Uncharacterized protein</fullName>
    </submittedName>
</protein>
<dbReference type="AlphaFoldDB" id="A0A1M6QQX6"/>
<feature type="transmembrane region" description="Helical" evidence="1">
    <location>
        <begin position="20"/>
        <end position="37"/>
    </location>
</feature>
<accession>A0A1M6QQX6</accession>
<dbReference type="EMBL" id="FRAR01000009">
    <property type="protein sequence ID" value="SHK22575.1"/>
    <property type="molecule type" value="Genomic_DNA"/>
</dbReference>
<evidence type="ECO:0000256" key="1">
    <source>
        <dbReference type="SAM" id="Phobius"/>
    </source>
</evidence>
<dbReference type="RefSeq" id="WP_072911689.1">
    <property type="nucleotide sequence ID" value="NZ_FRAR01000009.1"/>
</dbReference>
<name>A0A1M6QQX6_9FIRM</name>
<reference evidence="3" key="1">
    <citation type="submission" date="2016-11" db="EMBL/GenBank/DDBJ databases">
        <authorList>
            <person name="Varghese N."/>
            <person name="Submissions S."/>
        </authorList>
    </citation>
    <scope>NUCLEOTIDE SEQUENCE [LARGE SCALE GENOMIC DNA]</scope>
    <source>
        <strain evidence="3">DSM 10349</strain>
    </source>
</reference>
<keyword evidence="1" id="KW-0812">Transmembrane</keyword>
<proteinExistence type="predicted"/>
<sequence>MTKQKKKIDDSKAKNPKGNYFVFIVLIIYVMIASQAVKNYNQYLQSLQLAPGTYLVLSLGGIVLLGSGLVILNNLVQKWLSKKMQ</sequence>
<evidence type="ECO:0000313" key="2">
    <source>
        <dbReference type="EMBL" id="SHK22575.1"/>
    </source>
</evidence>
<gene>
    <name evidence="2" type="ORF">SAMN02745123_01132</name>
</gene>
<dbReference type="Proteomes" id="UP000183997">
    <property type="component" value="Unassembled WGS sequence"/>
</dbReference>
<keyword evidence="1" id="KW-0472">Membrane</keyword>
<organism evidence="2 3">
    <name type="scientific">Desulforamulus aeronauticus DSM 10349</name>
    <dbReference type="NCBI Taxonomy" id="1121421"/>
    <lineage>
        <taxon>Bacteria</taxon>
        <taxon>Bacillati</taxon>
        <taxon>Bacillota</taxon>
        <taxon>Clostridia</taxon>
        <taxon>Eubacteriales</taxon>
        <taxon>Peptococcaceae</taxon>
        <taxon>Desulforamulus</taxon>
    </lineage>
</organism>
<evidence type="ECO:0000313" key="3">
    <source>
        <dbReference type="Proteomes" id="UP000183997"/>
    </source>
</evidence>
<feature type="transmembrane region" description="Helical" evidence="1">
    <location>
        <begin position="57"/>
        <end position="76"/>
    </location>
</feature>
<keyword evidence="3" id="KW-1185">Reference proteome</keyword>
<keyword evidence="1" id="KW-1133">Transmembrane helix</keyword>
<dbReference type="STRING" id="1121421.SAMN02745123_01132"/>
<dbReference type="OrthoDB" id="1787513at2"/>